<dbReference type="GO" id="GO:0005829">
    <property type="term" value="C:cytosol"/>
    <property type="evidence" value="ECO:0007669"/>
    <property type="project" value="TreeGrafter"/>
</dbReference>
<evidence type="ECO:0000256" key="4">
    <source>
        <dbReference type="ARBA" id="ARBA00004904"/>
    </source>
</evidence>
<evidence type="ECO:0000256" key="5">
    <source>
        <dbReference type="ARBA" id="ARBA00005520"/>
    </source>
</evidence>
<dbReference type="NCBIfam" id="TIGR00506">
    <property type="entry name" value="ribB"/>
    <property type="match status" value="1"/>
</dbReference>
<keyword evidence="9 11" id="KW-0464">Manganese</keyword>
<evidence type="ECO:0000256" key="6">
    <source>
        <dbReference type="ARBA" id="ARBA00022619"/>
    </source>
</evidence>
<keyword evidence="7 11" id="KW-0479">Metal-binding</keyword>
<dbReference type="UniPathway" id="UPA00275">
    <property type="reaction ID" value="UER00399"/>
</dbReference>
<evidence type="ECO:0000256" key="9">
    <source>
        <dbReference type="ARBA" id="ARBA00023211"/>
    </source>
</evidence>
<keyword evidence="10 11" id="KW-0456">Lyase</keyword>
<proteinExistence type="inferred from homology"/>
<comment type="catalytic activity">
    <reaction evidence="1 11">
        <text>D-ribulose 5-phosphate = (2S)-2-hydroxy-3-oxobutyl phosphate + formate + H(+)</text>
        <dbReference type="Rhea" id="RHEA:18457"/>
        <dbReference type="ChEBI" id="CHEBI:15378"/>
        <dbReference type="ChEBI" id="CHEBI:15740"/>
        <dbReference type="ChEBI" id="CHEBI:58121"/>
        <dbReference type="ChEBI" id="CHEBI:58830"/>
        <dbReference type="EC" id="4.1.99.12"/>
    </reaction>
</comment>
<name>A0A7D5EVL8_9MICO</name>
<evidence type="ECO:0000313" key="12">
    <source>
        <dbReference type="EMBL" id="QLD10804.1"/>
    </source>
</evidence>
<protein>
    <recommendedName>
        <fullName evidence="11">3,4-dihydroxy-2-butanone 4-phosphate synthase</fullName>
        <shortName evidence="11">DHBP synthase</shortName>
        <ecNumber evidence="11">4.1.99.12</ecNumber>
    </recommendedName>
</protein>
<comment type="subunit">
    <text evidence="11">Homodimer.</text>
</comment>
<dbReference type="EMBL" id="CP058316">
    <property type="protein sequence ID" value="QLD10804.1"/>
    <property type="molecule type" value="Genomic_DNA"/>
</dbReference>
<dbReference type="SUPFAM" id="SSF55821">
    <property type="entry name" value="YrdC/RibB"/>
    <property type="match status" value="1"/>
</dbReference>
<evidence type="ECO:0000256" key="2">
    <source>
        <dbReference type="ARBA" id="ARBA00001936"/>
    </source>
</evidence>
<dbReference type="InterPro" id="IPR000422">
    <property type="entry name" value="DHBP_synthase_RibB"/>
</dbReference>
<accession>A0A7D5EVL8</accession>
<keyword evidence="8 11" id="KW-0460">Magnesium</keyword>
<evidence type="ECO:0000313" key="13">
    <source>
        <dbReference type="Proteomes" id="UP000509638"/>
    </source>
</evidence>
<gene>
    <name evidence="12" type="primary">ribB</name>
    <name evidence="12" type="ORF">HW566_02795</name>
</gene>
<dbReference type="AlphaFoldDB" id="A0A7D5EVL8"/>
<comment type="function">
    <text evidence="3 11">Catalyzes the conversion of D-ribulose 5-phosphate to formate and 3,4-dihydroxy-2-butanone 4-phosphate.</text>
</comment>
<dbReference type="InterPro" id="IPR017945">
    <property type="entry name" value="DHBP_synth_RibB-like_a/b_dom"/>
</dbReference>
<evidence type="ECO:0000256" key="10">
    <source>
        <dbReference type="ARBA" id="ARBA00023239"/>
    </source>
</evidence>
<dbReference type="Proteomes" id="UP000509638">
    <property type="component" value="Chromosome"/>
</dbReference>
<evidence type="ECO:0000256" key="7">
    <source>
        <dbReference type="ARBA" id="ARBA00022723"/>
    </source>
</evidence>
<evidence type="ECO:0000256" key="1">
    <source>
        <dbReference type="ARBA" id="ARBA00000141"/>
    </source>
</evidence>
<comment type="similarity">
    <text evidence="5">In the N-terminal section; belongs to the DHBP synthase family.</text>
</comment>
<comment type="similarity">
    <text evidence="11">Belongs to the DHBP synthase family.</text>
</comment>
<comment type="cofactor">
    <cofactor evidence="2">
        <name>Mn(2+)</name>
        <dbReference type="ChEBI" id="CHEBI:29035"/>
    </cofactor>
</comment>
<evidence type="ECO:0000256" key="8">
    <source>
        <dbReference type="ARBA" id="ARBA00022842"/>
    </source>
</evidence>
<dbReference type="RefSeq" id="WP_178010224.1">
    <property type="nucleotide sequence ID" value="NZ_CP058316.1"/>
</dbReference>
<evidence type="ECO:0000256" key="3">
    <source>
        <dbReference type="ARBA" id="ARBA00002284"/>
    </source>
</evidence>
<evidence type="ECO:0000256" key="11">
    <source>
        <dbReference type="RuleBase" id="RU003843"/>
    </source>
</evidence>
<comment type="pathway">
    <text evidence="4 11">Cofactor biosynthesis; riboflavin biosynthesis; 2-hydroxy-3-oxobutyl phosphate from D-ribulose 5-phosphate: step 1/1.</text>
</comment>
<reference evidence="12 13" key="1">
    <citation type="submission" date="2020-06" db="EMBL/GenBank/DDBJ databases">
        <authorList>
            <person name="Jo H."/>
        </authorList>
    </citation>
    <scope>NUCLEOTIDE SEQUENCE [LARGE SCALE GENOMIC DNA]</scope>
    <source>
        <strain evidence="12 13">I46</strain>
    </source>
</reference>
<dbReference type="GO" id="GO:0009231">
    <property type="term" value="P:riboflavin biosynthetic process"/>
    <property type="evidence" value="ECO:0007669"/>
    <property type="project" value="UniProtKB-UniPathway"/>
</dbReference>
<dbReference type="PANTHER" id="PTHR21327">
    <property type="entry name" value="GTP CYCLOHYDROLASE II-RELATED"/>
    <property type="match status" value="1"/>
</dbReference>
<dbReference type="GO" id="GO:0008686">
    <property type="term" value="F:3,4-dihydroxy-2-butanone-4-phosphate synthase activity"/>
    <property type="evidence" value="ECO:0007669"/>
    <property type="project" value="UniProtKB-EC"/>
</dbReference>
<dbReference type="GO" id="GO:0003935">
    <property type="term" value="F:GTP cyclohydrolase II activity"/>
    <property type="evidence" value="ECO:0007669"/>
    <property type="project" value="TreeGrafter"/>
</dbReference>
<dbReference type="Gene3D" id="3.90.870.10">
    <property type="entry name" value="DHBP synthase"/>
    <property type="match status" value="1"/>
</dbReference>
<dbReference type="Pfam" id="PF00926">
    <property type="entry name" value="DHBP_synthase"/>
    <property type="match status" value="1"/>
</dbReference>
<dbReference type="GO" id="GO:0046872">
    <property type="term" value="F:metal ion binding"/>
    <property type="evidence" value="ECO:0007669"/>
    <property type="project" value="UniProtKB-KW"/>
</dbReference>
<comment type="cofactor">
    <cofactor evidence="11">
        <name>Mg(2+)</name>
        <dbReference type="ChEBI" id="CHEBI:18420"/>
    </cofactor>
    <cofactor evidence="11">
        <name>Mn(2+)</name>
        <dbReference type="ChEBI" id="CHEBI:29035"/>
    </cofactor>
    <text evidence="11">Binds 2 divalent metal cations per subunit. Magnesium or manganese.</text>
</comment>
<dbReference type="EC" id="4.1.99.12" evidence="11"/>
<sequence>METEIERRGGDVANQATNEQVFDPIREVIAAIGRGEMVVMVDDEDRENEGDLVVAAEHATSDVVTFMITHARGLVCLTLTAGRARELDLSPMVAVNGDHRGTAFTVSIDGTPANGVTTGISAAERATTIALAVTGSADDLQRPGHIFPLIARDGGVLVRPGHTEASVDVARLAGCAPAGVIVEIIGEDGEMLRRDALRRFAARHGLLMTSIEQLRTYLLERND</sequence>
<dbReference type="PANTHER" id="PTHR21327:SF18">
    <property type="entry name" value="3,4-DIHYDROXY-2-BUTANONE 4-PHOSPHATE SYNTHASE"/>
    <property type="match status" value="1"/>
</dbReference>
<keyword evidence="6 11" id="KW-0686">Riboflavin biosynthesis</keyword>
<organism evidence="12 13">
    <name type="scientific">Microbacterium oleivorans</name>
    <dbReference type="NCBI Taxonomy" id="273677"/>
    <lineage>
        <taxon>Bacteria</taxon>
        <taxon>Bacillati</taxon>
        <taxon>Actinomycetota</taxon>
        <taxon>Actinomycetes</taxon>
        <taxon>Micrococcales</taxon>
        <taxon>Microbacteriaceae</taxon>
        <taxon>Microbacterium</taxon>
    </lineage>
</organism>
<dbReference type="FunFam" id="3.90.870.10:FF:000001">
    <property type="entry name" value="Riboflavin biosynthesis protein RibBA"/>
    <property type="match status" value="1"/>
</dbReference>